<evidence type="ECO:0000256" key="1">
    <source>
        <dbReference type="SAM" id="SignalP"/>
    </source>
</evidence>
<accession>S3DSP6</accession>
<dbReference type="HOGENOM" id="CLU_1421529_0_0_1"/>
<feature type="chain" id="PRO_5004520036" evidence="1">
    <location>
        <begin position="19"/>
        <end position="191"/>
    </location>
</feature>
<evidence type="ECO:0000313" key="3">
    <source>
        <dbReference type="Proteomes" id="UP000016922"/>
    </source>
</evidence>
<evidence type="ECO:0000313" key="2">
    <source>
        <dbReference type="EMBL" id="EPE29453.1"/>
    </source>
</evidence>
<dbReference type="AlphaFoldDB" id="S3DSP6"/>
<keyword evidence="1" id="KW-0732">Signal</keyword>
<dbReference type="EMBL" id="KE145367">
    <property type="protein sequence ID" value="EPE29453.1"/>
    <property type="molecule type" value="Genomic_DNA"/>
</dbReference>
<reference evidence="2 3" key="1">
    <citation type="journal article" date="2013" name="BMC Genomics">
        <title>Genomics-driven discovery of the pneumocandin biosynthetic gene cluster in the fungus Glarea lozoyensis.</title>
        <authorList>
            <person name="Chen L."/>
            <person name="Yue Q."/>
            <person name="Zhang X."/>
            <person name="Xiang M."/>
            <person name="Wang C."/>
            <person name="Li S."/>
            <person name="Che Y."/>
            <person name="Ortiz-Lopez F.J."/>
            <person name="Bills G.F."/>
            <person name="Liu X."/>
            <person name="An Z."/>
        </authorList>
    </citation>
    <scope>NUCLEOTIDE SEQUENCE [LARGE SCALE GENOMIC DNA]</scope>
    <source>
        <strain evidence="3">ATCC 20868 / MF5171</strain>
    </source>
</reference>
<feature type="signal peptide" evidence="1">
    <location>
        <begin position="1"/>
        <end position="18"/>
    </location>
</feature>
<sequence length="191" mass="20961">MKFLNIITSLGAATLALSAALPAAELESKVEFRAIADVTEPPPFVTDGGIDIPGAVNDRSLVPKAGALFDRDMSVMCGYAECIGSRFIHPQHESEMWHAFDRYYGGGFRVKSYQTYCIKCRGGVIAFSNIVSYSIDVTRNDWLRSYDCLRPLILSGKSRCFLGSLTFGYHGGWRVGAVQEFDGYDGCIEGC</sequence>
<dbReference type="Proteomes" id="UP000016922">
    <property type="component" value="Unassembled WGS sequence"/>
</dbReference>
<proteinExistence type="predicted"/>
<protein>
    <submittedName>
        <fullName evidence="2">Uncharacterized protein</fullName>
    </submittedName>
</protein>
<organism evidence="2 3">
    <name type="scientific">Glarea lozoyensis (strain ATCC 20868 / MF5171)</name>
    <dbReference type="NCBI Taxonomy" id="1116229"/>
    <lineage>
        <taxon>Eukaryota</taxon>
        <taxon>Fungi</taxon>
        <taxon>Dikarya</taxon>
        <taxon>Ascomycota</taxon>
        <taxon>Pezizomycotina</taxon>
        <taxon>Leotiomycetes</taxon>
        <taxon>Helotiales</taxon>
        <taxon>Helotiaceae</taxon>
        <taxon>Glarea</taxon>
    </lineage>
</organism>
<dbReference type="GeneID" id="19459671"/>
<keyword evidence="3" id="KW-1185">Reference proteome</keyword>
<dbReference type="KEGG" id="glz:GLAREA_00613"/>
<name>S3DSP6_GLAL2</name>
<dbReference type="RefSeq" id="XP_008083562.1">
    <property type="nucleotide sequence ID" value="XM_008085371.1"/>
</dbReference>
<gene>
    <name evidence="2" type="ORF">GLAREA_00613</name>
</gene>